<accession>A0ACC7P4F7</accession>
<protein>
    <submittedName>
        <fullName evidence="1">C40 family peptidase</fullName>
    </submittedName>
</protein>
<name>A0ACC7P4F7_9BACL</name>
<proteinExistence type="predicted"/>
<dbReference type="Proteomes" id="UP001631969">
    <property type="component" value="Unassembled WGS sequence"/>
</dbReference>
<reference evidence="1" key="1">
    <citation type="submission" date="2024-12" db="EMBL/GenBank/DDBJ databases">
        <authorList>
            <person name="Wu N."/>
        </authorList>
    </citation>
    <scope>NUCLEOTIDE SEQUENCE</scope>
    <source>
        <strain evidence="1">P15</strain>
    </source>
</reference>
<organism evidence="1 2">
    <name type="scientific">Paenibacillus mesotrionivorans</name>
    <dbReference type="NCBI Taxonomy" id="3160968"/>
    <lineage>
        <taxon>Bacteria</taxon>
        <taxon>Bacillati</taxon>
        <taxon>Bacillota</taxon>
        <taxon>Bacilli</taxon>
        <taxon>Bacillales</taxon>
        <taxon>Paenibacillaceae</taxon>
        <taxon>Paenibacillus</taxon>
    </lineage>
</organism>
<evidence type="ECO:0000313" key="2">
    <source>
        <dbReference type="Proteomes" id="UP001631969"/>
    </source>
</evidence>
<sequence>MTIRTRILRPLAVVGLSATLAWTGLGLAHPSQASAASVSVTGETEATASISATKADSVISIGRRYLGTPYKFGSPSGVTSTFDCSSFTQYVYKKVGISLPRASRDQAKVGRYVSKSNLRKGDLVFFSTSKSGGKVAHVGIYAGNGQILHTYGAGGVKYSSLNSSWWSSHYITARRVL</sequence>
<evidence type="ECO:0000313" key="1">
    <source>
        <dbReference type="EMBL" id="MFM9331196.1"/>
    </source>
</evidence>
<gene>
    <name evidence="1" type="ORF">ACI1P1_23150</name>
</gene>
<dbReference type="EMBL" id="JBJURJ010000017">
    <property type="protein sequence ID" value="MFM9331196.1"/>
    <property type="molecule type" value="Genomic_DNA"/>
</dbReference>
<comment type="caution">
    <text evidence="1">The sequence shown here is derived from an EMBL/GenBank/DDBJ whole genome shotgun (WGS) entry which is preliminary data.</text>
</comment>
<keyword evidence="2" id="KW-1185">Reference proteome</keyword>